<accession>A0A502GWW4</accession>
<reference evidence="2 3" key="1">
    <citation type="journal article" date="2019" name="Environ. Microbiol.">
        <title>Species interactions and distinct microbial communities in high Arctic permafrost affected cryosols are associated with the CH4 and CO2 gas fluxes.</title>
        <authorList>
            <person name="Altshuler I."/>
            <person name="Hamel J."/>
            <person name="Turney S."/>
            <person name="Magnuson E."/>
            <person name="Levesque R."/>
            <person name="Greer C."/>
            <person name="Whyte L.G."/>
        </authorList>
    </citation>
    <scope>NUCLEOTIDE SEQUENCE [LARGE SCALE GENOMIC DNA]</scope>
    <source>
        <strain evidence="2 3">S9.2P</strain>
    </source>
</reference>
<gene>
    <name evidence="2" type="ORF">EAH73_11795</name>
</gene>
<evidence type="ECO:0000313" key="2">
    <source>
        <dbReference type="EMBL" id="TPG66045.1"/>
    </source>
</evidence>
<feature type="transmembrane region" description="Helical" evidence="1">
    <location>
        <begin position="37"/>
        <end position="58"/>
    </location>
</feature>
<keyword evidence="1" id="KW-0472">Membrane</keyword>
<keyword evidence="1" id="KW-1133">Transmembrane helix</keyword>
<keyword evidence="1" id="KW-0812">Transmembrane</keyword>
<dbReference type="EMBL" id="RCYZ01000004">
    <property type="protein sequence ID" value="TPG66045.1"/>
    <property type="molecule type" value="Genomic_DNA"/>
</dbReference>
<dbReference type="AlphaFoldDB" id="A0A502GWW4"/>
<name>A0A502GWW4_9BACT</name>
<comment type="caution">
    <text evidence="2">The sequence shown here is derived from an EMBL/GenBank/DDBJ whole genome shotgun (WGS) entry which is preliminary data.</text>
</comment>
<proteinExistence type="predicted"/>
<feature type="transmembrane region" description="Helical" evidence="1">
    <location>
        <begin position="12"/>
        <end position="31"/>
    </location>
</feature>
<dbReference type="Proteomes" id="UP000317646">
    <property type="component" value="Unassembled WGS sequence"/>
</dbReference>
<keyword evidence="3" id="KW-1185">Reference proteome</keyword>
<protein>
    <submittedName>
        <fullName evidence="2">Uncharacterized protein</fullName>
    </submittedName>
</protein>
<evidence type="ECO:0000313" key="3">
    <source>
        <dbReference type="Proteomes" id="UP000317646"/>
    </source>
</evidence>
<sequence>MLQIAAILWKHLAVIIVTVLLNIAYWVGLLTLQEFRISAGLVVIWTLARYASLFAPLLRTLFLGKRRR</sequence>
<organism evidence="2 3">
    <name type="scientific">Hymenobacter nivis</name>
    <dbReference type="NCBI Taxonomy" id="1850093"/>
    <lineage>
        <taxon>Bacteria</taxon>
        <taxon>Pseudomonadati</taxon>
        <taxon>Bacteroidota</taxon>
        <taxon>Cytophagia</taxon>
        <taxon>Cytophagales</taxon>
        <taxon>Hymenobacteraceae</taxon>
        <taxon>Hymenobacter</taxon>
    </lineage>
</organism>
<evidence type="ECO:0000256" key="1">
    <source>
        <dbReference type="SAM" id="Phobius"/>
    </source>
</evidence>